<evidence type="ECO:0000313" key="2">
    <source>
        <dbReference type="EMBL" id="QIB70341.1"/>
    </source>
</evidence>
<dbReference type="Gene3D" id="3.10.490.10">
    <property type="entry name" value="Gamma-glutamyl cyclotransferase-like"/>
    <property type="match status" value="1"/>
</dbReference>
<dbReference type="PANTHER" id="PTHR12935">
    <property type="entry name" value="GAMMA-GLUTAMYLCYCLOTRANSFERASE"/>
    <property type="match status" value="1"/>
</dbReference>
<gene>
    <name evidence="2" type="ORF">Ami103574_14030</name>
</gene>
<dbReference type="KEGG" id="abut:Ami103574_14030"/>
<proteinExistence type="predicted"/>
<dbReference type="GO" id="GO:0016740">
    <property type="term" value="F:transferase activity"/>
    <property type="evidence" value="ECO:0007669"/>
    <property type="project" value="UniProtKB-KW"/>
</dbReference>
<dbReference type="InterPro" id="IPR017939">
    <property type="entry name" value="G-Glutamylcylcotransferase"/>
</dbReference>
<dbReference type="RefSeq" id="WP_163067579.1">
    <property type="nucleotide sequence ID" value="NZ_CP048649.1"/>
</dbReference>
<protein>
    <submittedName>
        <fullName evidence="2">Gamma-glutamylcyclotransferase</fullName>
    </submittedName>
</protein>
<evidence type="ECO:0000313" key="3">
    <source>
        <dbReference type="Proteomes" id="UP000466848"/>
    </source>
</evidence>
<dbReference type="InterPro" id="IPR036568">
    <property type="entry name" value="GGCT-like_sf"/>
</dbReference>
<keyword evidence="3" id="KW-1185">Reference proteome</keyword>
<keyword evidence="1" id="KW-0456">Lyase</keyword>
<dbReference type="EMBL" id="CP048649">
    <property type="protein sequence ID" value="QIB70341.1"/>
    <property type="molecule type" value="Genomic_DNA"/>
</dbReference>
<reference evidence="2 3" key="1">
    <citation type="submission" date="2020-02" db="EMBL/GenBank/DDBJ databases">
        <authorList>
            <person name="Kim Y.B."/>
            <person name="Roh S.W."/>
        </authorList>
    </citation>
    <scope>NUCLEOTIDE SEQUENCE [LARGE SCALE GENOMIC DNA]</scope>
    <source>
        <strain evidence="2 3">DSM 103574</strain>
    </source>
</reference>
<dbReference type="InterPro" id="IPR013024">
    <property type="entry name" value="GGCT-like"/>
</dbReference>
<dbReference type="PANTHER" id="PTHR12935:SF0">
    <property type="entry name" value="GAMMA-GLUTAMYLCYCLOTRANSFERASE"/>
    <property type="match status" value="1"/>
</dbReference>
<dbReference type="GO" id="GO:0003839">
    <property type="term" value="F:gamma-glutamylcyclotransferase activity"/>
    <property type="evidence" value="ECO:0007669"/>
    <property type="project" value="InterPro"/>
</dbReference>
<dbReference type="SUPFAM" id="SSF110857">
    <property type="entry name" value="Gamma-glutamyl cyclotransferase-like"/>
    <property type="match status" value="1"/>
</dbReference>
<organism evidence="2 3">
    <name type="scientific">Aminipila butyrica</name>
    <dbReference type="NCBI Taxonomy" id="433296"/>
    <lineage>
        <taxon>Bacteria</taxon>
        <taxon>Bacillati</taxon>
        <taxon>Bacillota</taxon>
        <taxon>Clostridia</taxon>
        <taxon>Peptostreptococcales</taxon>
        <taxon>Anaerovoracaceae</taxon>
        <taxon>Aminipila</taxon>
    </lineage>
</organism>
<dbReference type="CDD" id="cd06661">
    <property type="entry name" value="GGCT_like"/>
    <property type="match status" value="1"/>
</dbReference>
<name>A0A858BW84_9FIRM</name>
<dbReference type="AlphaFoldDB" id="A0A858BW84"/>
<sequence>MKRSYKLYAAFGSNMDVYKRFRICPFAKLLGVGVLEDYKLTFRGKNKGVINIEPCSGGTLPVVLWYITKHCERAMDLAGKISGRYVKEQVQVKFRRETLEALVYVMPEERRSQPAQPTPFYIETLVHAYNSNGLIKDILYDAVQDTQRELSIKKYESLGDSTSCHPFL</sequence>
<evidence type="ECO:0000256" key="1">
    <source>
        <dbReference type="ARBA" id="ARBA00023239"/>
    </source>
</evidence>
<accession>A0A858BW84</accession>
<dbReference type="Proteomes" id="UP000466848">
    <property type="component" value="Chromosome"/>
</dbReference>
<keyword evidence="2" id="KW-0808">Transferase</keyword>